<evidence type="ECO:0000313" key="2">
    <source>
        <dbReference type="EMBL" id="GAA1204492.1"/>
    </source>
</evidence>
<dbReference type="Proteomes" id="UP001500467">
    <property type="component" value="Unassembled WGS sequence"/>
</dbReference>
<proteinExistence type="predicted"/>
<feature type="region of interest" description="Disordered" evidence="1">
    <location>
        <begin position="24"/>
        <end position="49"/>
    </location>
</feature>
<protein>
    <submittedName>
        <fullName evidence="2">Uncharacterized protein</fullName>
    </submittedName>
</protein>
<organism evidence="2 3">
    <name type="scientific">Prauserella alba</name>
    <dbReference type="NCBI Taxonomy" id="176898"/>
    <lineage>
        <taxon>Bacteria</taxon>
        <taxon>Bacillati</taxon>
        <taxon>Actinomycetota</taxon>
        <taxon>Actinomycetes</taxon>
        <taxon>Pseudonocardiales</taxon>
        <taxon>Pseudonocardiaceae</taxon>
        <taxon>Prauserella</taxon>
    </lineage>
</organism>
<dbReference type="RefSeq" id="WP_253852906.1">
    <property type="nucleotide sequence ID" value="NZ_BAAALM010000007.1"/>
</dbReference>
<sequence>MSTPLFGGQDEADDERLARILGDSAPAGTAPLGGTAPLAGTAPPSGTAPPEATVFPRLVPAAADLHELGWEYATSMLPGTLTLYVHDLPDMYRYFTSDTVARYDPEELFETAMSNLRSAPVDGPERIGQDVWMVTGDHAGALALLLPEVLTGCTGRDDFVHGALVATPVNSALLYHVPAGPDLAVALEQLAGMAADAFTRDERTRVTPAVYWWDGRDRIEQVTNLDAGEIAVHLDGPFGEHYGYLTGG</sequence>
<gene>
    <name evidence="2" type="ORF">GCM10009675_23420</name>
</gene>
<name>A0ABP4G0A4_9PSEU</name>
<accession>A0ABP4G0A4</accession>
<evidence type="ECO:0000256" key="1">
    <source>
        <dbReference type="SAM" id="MobiDB-lite"/>
    </source>
</evidence>
<dbReference type="EMBL" id="BAAALM010000007">
    <property type="protein sequence ID" value="GAA1204492.1"/>
    <property type="molecule type" value="Genomic_DNA"/>
</dbReference>
<comment type="caution">
    <text evidence="2">The sequence shown here is derived from an EMBL/GenBank/DDBJ whole genome shotgun (WGS) entry which is preliminary data.</text>
</comment>
<keyword evidence="3" id="KW-1185">Reference proteome</keyword>
<reference evidence="3" key="1">
    <citation type="journal article" date="2019" name="Int. J. Syst. Evol. Microbiol.">
        <title>The Global Catalogue of Microorganisms (GCM) 10K type strain sequencing project: providing services to taxonomists for standard genome sequencing and annotation.</title>
        <authorList>
            <consortium name="The Broad Institute Genomics Platform"/>
            <consortium name="The Broad Institute Genome Sequencing Center for Infectious Disease"/>
            <person name="Wu L."/>
            <person name="Ma J."/>
        </authorList>
    </citation>
    <scope>NUCLEOTIDE SEQUENCE [LARGE SCALE GENOMIC DNA]</scope>
    <source>
        <strain evidence="3">JCM 13022</strain>
    </source>
</reference>
<evidence type="ECO:0000313" key="3">
    <source>
        <dbReference type="Proteomes" id="UP001500467"/>
    </source>
</evidence>